<proteinExistence type="predicted"/>
<accession>A0A183SYV1</accession>
<keyword evidence="2" id="KW-1185">Reference proteome</keyword>
<protein>
    <submittedName>
        <fullName evidence="1 3">Uncharacterized protein</fullName>
    </submittedName>
</protein>
<evidence type="ECO:0000313" key="2">
    <source>
        <dbReference type="Proteomes" id="UP000275846"/>
    </source>
</evidence>
<dbReference type="Proteomes" id="UP000275846">
    <property type="component" value="Unassembled WGS sequence"/>
</dbReference>
<gene>
    <name evidence="1" type="ORF">SSLN_LOCUS9399</name>
</gene>
<evidence type="ECO:0000313" key="1">
    <source>
        <dbReference type="EMBL" id="VDL95784.1"/>
    </source>
</evidence>
<reference evidence="3" key="1">
    <citation type="submission" date="2016-06" db="UniProtKB">
        <authorList>
            <consortium name="WormBaseParasite"/>
        </authorList>
    </citation>
    <scope>IDENTIFICATION</scope>
</reference>
<name>A0A183SYV1_SCHSO</name>
<dbReference type="AlphaFoldDB" id="A0A183SYV1"/>
<reference evidence="1 2" key="2">
    <citation type="submission" date="2018-11" db="EMBL/GenBank/DDBJ databases">
        <authorList>
            <consortium name="Pathogen Informatics"/>
        </authorList>
    </citation>
    <scope>NUCLEOTIDE SEQUENCE [LARGE SCALE GENOMIC DNA]</scope>
    <source>
        <strain evidence="1 2">NST_G2</strain>
    </source>
</reference>
<dbReference type="EMBL" id="UYSU01035218">
    <property type="protein sequence ID" value="VDL95784.1"/>
    <property type="molecule type" value="Genomic_DNA"/>
</dbReference>
<evidence type="ECO:0000313" key="3">
    <source>
        <dbReference type="WBParaSite" id="SSLN_0000975901-mRNA-1"/>
    </source>
</evidence>
<dbReference type="WBParaSite" id="SSLN_0000975901-mRNA-1">
    <property type="protein sequence ID" value="SSLN_0000975901-mRNA-1"/>
    <property type="gene ID" value="SSLN_0000975901"/>
</dbReference>
<organism evidence="3">
    <name type="scientific">Schistocephalus solidus</name>
    <name type="common">Tapeworm</name>
    <dbReference type="NCBI Taxonomy" id="70667"/>
    <lineage>
        <taxon>Eukaryota</taxon>
        <taxon>Metazoa</taxon>
        <taxon>Spiralia</taxon>
        <taxon>Lophotrochozoa</taxon>
        <taxon>Platyhelminthes</taxon>
        <taxon>Cestoda</taxon>
        <taxon>Eucestoda</taxon>
        <taxon>Diphyllobothriidea</taxon>
        <taxon>Diphyllobothriidae</taxon>
        <taxon>Schistocephalus</taxon>
    </lineage>
</organism>
<sequence length="273" mass="30277">MRRLLCLPQDVNDHLMKLRLPIWGNKFTTIVSIDAAPITSSYEAKNKFPEELNALLANLHPDNSVLLPSDVAEGDLDTPPVKILEPAGICPSREVKSAGRAADKVDPRYRWMNGSSPRPLKDEAFPTAAQDTQSDHIQIHIPYTSTNTTITNTAVTTYTSSGDSVLTRPHCDNTYTSHISLIGQLRINRTKTGKPVPCAPTHGRDRHFYCPKSPRAFTHGMCLFGYMRIDDSRIFCNVDSTDSKRTFSAPAILTTTATTTTMDNNPQAHSNFY</sequence>